<evidence type="ECO:0000313" key="2">
    <source>
        <dbReference type="EMBL" id="KAE9398784.1"/>
    </source>
</evidence>
<dbReference type="InterPro" id="IPR000772">
    <property type="entry name" value="Ricin_B_lectin"/>
</dbReference>
<proteinExistence type="predicted"/>
<keyword evidence="4" id="KW-1185">Reference proteome</keyword>
<dbReference type="Proteomes" id="UP000799118">
    <property type="component" value="Unassembled WGS sequence"/>
</dbReference>
<accession>A0A6A4HP12</accession>
<dbReference type="EMBL" id="ML769477">
    <property type="protein sequence ID" value="KAE9398785.1"/>
    <property type="molecule type" value="Genomic_DNA"/>
</dbReference>
<dbReference type="SUPFAM" id="SSF50370">
    <property type="entry name" value="Ricin B-like lectins"/>
    <property type="match status" value="1"/>
</dbReference>
<dbReference type="EMBL" id="ML769477">
    <property type="protein sequence ID" value="KAE9398784.1"/>
    <property type="molecule type" value="Genomic_DNA"/>
</dbReference>
<dbReference type="Pfam" id="PF14200">
    <property type="entry name" value="RicinB_lectin_2"/>
    <property type="match status" value="1"/>
</dbReference>
<name>A0A6A4HP12_9AGAR</name>
<reference evidence="2" key="1">
    <citation type="journal article" date="2019" name="Environ. Microbiol.">
        <title>Fungal ecological strategies reflected in gene transcription - a case study of two litter decomposers.</title>
        <authorList>
            <person name="Barbi F."/>
            <person name="Kohler A."/>
            <person name="Barry K."/>
            <person name="Baskaran P."/>
            <person name="Daum C."/>
            <person name="Fauchery L."/>
            <person name="Ihrmark K."/>
            <person name="Kuo A."/>
            <person name="LaButti K."/>
            <person name="Lipzen A."/>
            <person name="Morin E."/>
            <person name="Grigoriev I.V."/>
            <person name="Henrissat B."/>
            <person name="Lindahl B."/>
            <person name="Martin F."/>
        </authorList>
    </citation>
    <scope>NUCLEOTIDE SEQUENCE</scope>
    <source>
        <strain evidence="2">JB14</strain>
    </source>
</reference>
<evidence type="ECO:0000313" key="4">
    <source>
        <dbReference type="Proteomes" id="UP000799118"/>
    </source>
</evidence>
<sequence length="146" mass="16289">MILASGKVYKLISVASAKLLTVSTTNDHNVESRVDKGQDNQKWRAEHIADDGWALRSLYQHDGQVLYLNYSGKERSLVGGSDLRRWNITQWNTRGGAEFRLWVPDAPSPGQVAEVAGGNDGDGTEIRLWDSNDSAAQFWLFQEVPN</sequence>
<feature type="domain" description="Ricin B lectin" evidence="1">
    <location>
        <begin position="6"/>
        <end position="70"/>
    </location>
</feature>
<dbReference type="OrthoDB" id="3027469at2759"/>
<evidence type="ECO:0000259" key="1">
    <source>
        <dbReference type="Pfam" id="PF14200"/>
    </source>
</evidence>
<dbReference type="PROSITE" id="PS50231">
    <property type="entry name" value="RICIN_B_LECTIN"/>
    <property type="match status" value="1"/>
</dbReference>
<dbReference type="Gene3D" id="2.80.10.50">
    <property type="match status" value="1"/>
</dbReference>
<dbReference type="CDD" id="cd23422">
    <property type="entry name" value="beta-trefoil_Ricin_MPL_CNL"/>
    <property type="match status" value="1"/>
</dbReference>
<organism evidence="2 4">
    <name type="scientific">Gymnopus androsaceus JB14</name>
    <dbReference type="NCBI Taxonomy" id="1447944"/>
    <lineage>
        <taxon>Eukaryota</taxon>
        <taxon>Fungi</taxon>
        <taxon>Dikarya</taxon>
        <taxon>Basidiomycota</taxon>
        <taxon>Agaricomycotina</taxon>
        <taxon>Agaricomycetes</taxon>
        <taxon>Agaricomycetidae</taxon>
        <taxon>Agaricales</taxon>
        <taxon>Marasmiineae</taxon>
        <taxon>Omphalotaceae</taxon>
        <taxon>Gymnopus</taxon>
    </lineage>
</organism>
<dbReference type="InterPro" id="IPR035992">
    <property type="entry name" value="Ricin_B-like_lectins"/>
</dbReference>
<dbReference type="AlphaFoldDB" id="A0A6A4HP12"/>
<gene>
    <name evidence="2" type="ORF">BT96DRAFT_920531</name>
    <name evidence="3" type="ORF">BT96DRAFT_920532</name>
</gene>
<evidence type="ECO:0000313" key="3">
    <source>
        <dbReference type="EMBL" id="KAE9398785.1"/>
    </source>
</evidence>
<protein>
    <recommendedName>
        <fullName evidence="1">Ricin B lectin domain-containing protein</fullName>
    </recommendedName>
</protein>